<dbReference type="InterPro" id="IPR042211">
    <property type="entry name" value="CRISPR-assoc_Cas1_N"/>
</dbReference>
<dbReference type="EC" id="3.1.-.-" evidence="9"/>
<evidence type="ECO:0000256" key="8">
    <source>
        <dbReference type="ARBA" id="ARBA00023211"/>
    </source>
</evidence>
<dbReference type="InterPro" id="IPR042206">
    <property type="entry name" value="CRISPR-assoc_Cas1_C"/>
</dbReference>
<evidence type="ECO:0000313" key="11">
    <source>
        <dbReference type="Proteomes" id="UP001168338"/>
    </source>
</evidence>
<comment type="function">
    <text evidence="9">CRISPR (clustered regularly interspaced short palindromic repeat), is an adaptive immune system that provides protection against mobile genetic elements (viruses, transposable elements and conjugative plasmids). CRISPR clusters contain spacers, sequences complementary to antecedent mobile elements, and target invading nucleic acids. CRISPR clusters are transcribed and processed into CRISPR RNA (crRNA). Acts as a dsDNA endonuclease. Involved in the integration of spacer DNA into the CRISPR cassette.</text>
</comment>
<dbReference type="GO" id="GO:0004519">
    <property type="term" value="F:endonuclease activity"/>
    <property type="evidence" value="ECO:0007669"/>
    <property type="project" value="UniProtKB-KW"/>
</dbReference>
<comment type="cofactor">
    <cofactor evidence="9">
        <name>Mg(2+)</name>
        <dbReference type="ChEBI" id="CHEBI:18420"/>
    </cofactor>
    <cofactor evidence="9">
        <name>Mn(2+)</name>
        <dbReference type="ChEBI" id="CHEBI:29035"/>
    </cofactor>
</comment>
<evidence type="ECO:0000313" key="10">
    <source>
        <dbReference type="EMBL" id="MDN7025415.1"/>
    </source>
</evidence>
<dbReference type="InterPro" id="IPR050646">
    <property type="entry name" value="Cas1"/>
</dbReference>
<keyword evidence="3 9" id="KW-0255">Endonuclease</keyword>
<sequence>MDEPAIPWLPVFGYGSHIKATAKELIIAQGSSSSRYPLGAVEHLLLVGGHTLHTSAVVNLLKAGSAISFFDIEGKPVGYLRPPGYARDECIREAQNRAAPHRYAHAAAVAAAKSRLLFIEKACEASDDAILYQGEHLLLHQSTGELEHMITMAELRRLHRLTADMYYEILSRMVPGGLGYRRRASRPYRDPVNAMLSLGYSMLFGNCCVSVIGAHLDPDRGMLHEGAGSLVYDIIEPLKVTMVDRVVLGFARELAPEDYECGLNRCYLADGCARRLTKAFHASIDQKSIDTQVSLLLDALMQNREYQVLY</sequence>
<evidence type="ECO:0000256" key="7">
    <source>
        <dbReference type="ARBA" id="ARBA00023125"/>
    </source>
</evidence>
<keyword evidence="2 9" id="KW-0479">Metal-binding</keyword>
<name>A0ABT8MC12_9EURY</name>
<dbReference type="InterPro" id="IPR002729">
    <property type="entry name" value="CRISPR-assoc_Cas1"/>
</dbReference>
<comment type="similarity">
    <text evidence="9">Belongs to the CRISPR-associated endonuclease Cas1 family.</text>
</comment>
<evidence type="ECO:0000256" key="1">
    <source>
        <dbReference type="ARBA" id="ARBA00022722"/>
    </source>
</evidence>
<evidence type="ECO:0000256" key="9">
    <source>
        <dbReference type="HAMAP-Rule" id="MF_01470"/>
    </source>
</evidence>
<dbReference type="CDD" id="cd09634">
    <property type="entry name" value="Cas1_I-II-III"/>
    <property type="match status" value="1"/>
</dbReference>
<gene>
    <name evidence="9 10" type="primary">cas1</name>
    <name evidence="10" type="ORF">FGU65_10995</name>
</gene>
<dbReference type="Gene3D" id="1.20.120.920">
    <property type="entry name" value="CRISPR-associated endonuclease Cas1, C-terminal domain"/>
    <property type="match status" value="1"/>
</dbReference>
<dbReference type="Proteomes" id="UP001168338">
    <property type="component" value="Unassembled WGS sequence"/>
</dbReference>
<dbReference type="RefSeq" id="WP_301664565.1">
    <property type="nucleotide sequence ID" value="NZ_VCYH01000007.1"/>
</dbReference>
<protein>
    <recommendedName>
        <fullName evidence="9">CRISPR-associated endonuclease Cas1</fullName>
        <ecNumber evidence="9">3.1.-.-</ecNumber>
    </recommendedName>
</protein>
<keyword evidence="5 9" id="KW-0460">Magnesium</keyword>
<dbReference type="Gene3D" id="3.100.10.20">
    <property type="entry name" value="CRISPR-associated endonuclease Cas1, N-terminal domain"/>
    <property type="match status" value="1"/>
</dbReference>
<comment type="subunit">
    <text evidence="9">Homodimer, forms a heterotetramer with a Cas2 homodimer.</text>
</comment>
<evidence type="ECO:0000256" key="2">
    <source>
        <dbReference type="ARBA" id="ARBA00022723"/>
    </source>
</evidence>
<evidence type="ECO:0000256" key="6">
    <source>
        <dbReference type="ARBA" id="ARBA00023118"/>
    </source>
</evidence>
<evidence type="ECO:0000256" key="5">
    <source>
        <dbReference type="ARBA" id="ARBA00022842"/>
    </source>
</evidence>
<proteinExistence type="inferred from homology"/>
<dbReference type="HAMAP" id="MF_01470">
    <property type="entry name" value="Cas1"/>
    <property type="match status" value="1"/>
</dbReference>
<dbReference type="PANTHER" id="PTHR34353:SF2">
    <property type="entry name" value="CRISPR-ASSOCIATED ENDONUCLEASE CAS1 1"/>
    <property type="match status" value="1"/>
</dbReference>
<organism evidence="10 11">
    <name type="scientific">Methanoculleus frigidifontis</name>
    <dbReference type="NCBI Taxonomy" id="2584085"/>
    <lineage>
        <taxon>Archaea</taxon>
        <taxon>Methanobacteriati</taxon>
        <taxon>Methanobacteriota</taxon>
        <taxon>Stenosarchaea group</taxon>
        <taxon>Methanomicrobia</taxon>
        <taxon>Methanomicrobiales</taxon>
        <taxon>Methanomicrobiaceae</taxon>
        <taxon>Methanoculleus</taxon>
    </lineage>
</organism>
<feature type="binding site" evidence="9">
    <location>
        <position position="236"/>
    </location>
    <ligand>
        <name>Mn(2+)</name>
        <dbReference type="ChEBI" id="CHEBI:29035"/>
    </ligand>
</feature>
<keyword evidence="1 9" id="KW-0540">Nuclease</keyword>
<dbReference type="Pfam" id="PF01867">
    <property type="entry name" value="Cas_Cas1"/>
    <property type="match status" value="1"/>
</dbReference>
<comment type="caution">
    <text evidence="9">Lacks conserved residue(s) required for the propagation of feature annotation.</text>
</comment>
<reference evidence="10" key="1">
    <citation type="submission" date="2019-05" db="EMBL/GenBank/DDBJ databases">
        <title>Methanoculleus sp. FWC-SCC1, a methanogenic archaeon isolated from deep marine cold seep.</title>
        <authorList>
            <person name="Chen Y.-W."/>
            <person name="Chen S.-C."/>
            <person name="Teng N.-H."/>
            <person name="Lai M.-C."/>
        </authorList>
    </citation>
    <scope>NUCLEOTIDE SEQUENCE</scope>
    <source>
        <strain evidence="10">FWC-SCC1</strain>
    </source>
</reference>
<keyword evidence="7 9" id="KW-0238">DNA-binding</keyword>
<keyword evidence="11" id="KW-1185">Reference proteome</keyword>
<keyword evidence="8 9" id="KW-0464">Manganese</keyword>
<comment type="caution">
    <text evidence="10">The sequence shown here is derived from an EMBL/GenBank/DDBJ whole genome shotgun (WGS) entry which is preliminary data.</text>
</comment>
<dbReference type="NCBIfam" id="TIGR00287">
    <property type="entry name" value="cas1"/>
    <property type="match status" value="1"/>
</dbReference>
<keyword evidence="4 9" id="KW-0378">Hydrolase</keyword>
<dbReference type="PANTHER" id="PTHR34353">
    <property type="entry name" value="CRISPR-ASSOCIATED ENDONUCLEASE CAS1 1"/>
    <property type="match status" value="1"/>
</dbReference>
<evidence type="ECO:0000256" key="3">
    <source>
        <dbReference type="ARBA" id="ARBA00022759"/>
    </source>
</evidence>
<keyword evidence="6 9" id="KW-0051">Antiviral defense</keyword>
<feature type="binding site" evidence="9">
    <location>
        <position position="224"/>
    </location>
    <ligand>
        <name>Mn(2+)</name>
        <dbReference type="ChEBI" id="CHEBI:29035"/>
    </ligand>
</feature>
<accession>A0ABT8MC12</accession>
<evidence type="ECO:0000256" key="4">
    <source>
        <dbReference type="ARBA" id="ARBA00022801"/>
    </source>
</evidence>
<dbReference type="EMBL" id="VCYH01000007">
    <property type="protein sequence ID" value="MDN7025415.1"/>
    <property type="molecule type" value="Genomic_DNA"/>
</dbReference>